<keyword evidence="17" id="KW-0206">Cytoskeleton</keyword>
<dbReference type="GO" id="GO:0014069">
    <property type="term" value="C:postsynaptic density"/>
    <property type="evidence" value="ECO:0007669"/>
    <property type="project" value="TreeGrafter"/>
</dbReference>
<evidence type="ECO:0000256" key="20">
    <source>
        <dbReference type="SAM" id="MobiDB-lite"/>
    </source>
</evidence>
<dbReference type="GO" id="GO:0006915">
    <property type="term" value="P:apoptotic process"/>
    <property type="evidence" value="ECO:0007669"/>
    <property type="project" value="UniProtKB-KW"/>
</dbReference>
<evidence type="ECO:0000256" key="17">
    <source>
        <dbReference type="ARBA" id="ARBA00023212"/>
    </source>
</evidence>
<evidence type="ECO:0000256" key="12">
    <source>
        <dbReference type="ARBA" id="ARBA00023054"/>
    </source>
</evidence>
<feature type="compositionally biased region" description="Low complexity" evidence="20">
    <location>
        <begin position="1307"/>
        <end position="1321"/>
    </location>
</feature>
<name>A0AAU9XQ00_9CNID</name>
<evidence type="ECO:0000256" key="19">
    <source>
        <dbReference type="ARBA" id="ARBA00034103"/>
    </source>
</evidence>
<comment type="similarity">
    <text evidence="3">Belongs to the AXUD1 family.</text>
</comment>
<evidence type="ECO:0000256" key="6">
    <source>
        <dbReference type="ARBA" id="ARBA00022553"/>
    </source>
</evidence>
<keyword evidence="8" id="KW-0221">Differentiation</keyword>
<feature type="region of interest" description="Disordered" evidence="20">
    <location>
        <begin position="1147"/>
        <end position="1167"/>
    </location>
</feature>
<dbReference type="EMBL" id="CALNXJ010000051">
    <property type="protein sequence ID" value="CAH3152458.1"/>
    <property type="molecule type" value="Genomic_DNA"/>
</dbReference>
<feature type="region of interest" description="Disordered" evidence="20">
    <location>
        <begin position="1203"/>
        <end position="1226"/>
    </location>
</feature>
<dbReference type="GO" id="GO:0051015">
    <property type="term" value="F:actin filament binding"/>
    <property type="evidence" value="ECO:0007669"/>
    <property type="project" value="TreeGrafter"/>
</dbReference>
<feature type="region of interest" description="Disordered" evidence="20">
    <location>
        <begin position="1293"/>
        <end position="1322"/>
    </location>
</feature>
<feature type="compositionally biased region" description="Polar residues" evidence="20">
    <location>
        <begin position="1296"/>
        <end position="1306"/>
    </location>
</feature>
<reference evidence="23 24" key="1">
    <citation type="submission" date="2022-05" db="EMBL/GenBank/DDBJ databases">
        <authorList>
            <consortium name="Genoscope - CEA"/>
            <person name="William W."/>
        </authorList>
    </citation>
    <scope>NUCLEOTIDE SEQUENCE [LARGE SCALE GENOMIC DNA]</scope>
</reference>
<keyword evidence="11" id="KW-0770">Synapse</keyword>
<evidence type="ECO:0000256" key="18">
    <source>
        <dbReference type="ARBA" id="ARBA00023242"/>
    </source>
</evidence>
<evidence type="ECO:0000259" key="22">
    <source>
        <dbReference type="PROSITE" id="PS50106"/>
    </source>
</evidence>
<feature type="compositionally biased region" description="Polar residues" evidence="20">
    <location>
        <begin position="1217"/>
        <end position="1226"/>
    </location>
</feature>
<dbReference type="FunFam" id="2.30.42.10:FF:000010">
    <property type="entry name" value="Neurabin-1 isoform 1"/>
    <property type="match status" value="1"/>
</dbReference>
<dbReference type="Pfam" id="PF17817">
    <property type="entry name" value="PDZ_5"/>
    <property type="match status" value="1"/>
</dbReference>
<evidence type="ECO:0000256" key="3">
    <source>
        <dbReference type="ARBA" id="ARBA00008548"/>
    </source>
</evidence>
<evidence type="ECO:0000256" key="4">
    <source>
        <dbReference type="ARBA" id="ARBA00022473"/>
    </source>
</evidence>
<feature type="region of interest" description="Disordered" evidence="20">
    <location>
        <begin position="233"/>
        <end position="263"/>
    </location>
</feature>
<keyword evidence="14" id="KW-0010">Activator</keyword>
<evidence type="ECO:0000256" key="13">
    <source>
        <dbReference type="ARBA" id="ARBA00023125"/>
    </source>
</evidence>
<dbReference type="PROSITE" id="PS50106">
    <property type="entry name" value="PDZ"/>
    <property type="match status" value="1"/>
</dbReference>
<dbReference type="SMART" id="SM00228">
    <property type="entry name" value="PDZ"/>
    <property type="match status" value="1"/>
</dbReference>
<sequence length="1428" mass="158851">MGKRKHSTDSGDESDDSCKRLKKQVRFGEVTIYHFPRKQGFVSVPSSGGTTLGMARKHVLIEKIQVNFEVDGVTIGDRKPFAPVAQKARKTILKTAGVRRILKKEEQDCAQLRLSRIICGCSCGDICYPQTCECILSGIACQVDYGRFPCSLASRPKAENESSRSQSSTVPPRKNLVDTKTKRTTGSPNTGDVKEERHRAYNKFGAPPKKIISTDKTYISPLKSDNVVRTTKARDVKQGITRKPARETEQESDNDKSSAEEIVKPNVSKLKHIFDETIANEAIKAQQTYKKPRPVSEAFDRVKANHAKETSQGETTERWSLPNYYKKTLPPTPSHKPHVSSGIAARRAMFESGGSNEDLQKKEKRSPSLQDLVPDLKELDVSLLGNNDPTPVQRSRTRSDPGTKRPLYFIKSRKRFPSDTKAMNGEYHGTVDKLKQSRDDSVLKKPSLDTRRLYKSHSVDFIQGSPLISDSDIGMTMESLTKQQPSSTIEREEEKSFPLNKSSEANTEVKAANPEKVSSSVPKGLKSQQKEEPQDDLFDDIPGRIREASWIDEEIPKEETAPVEMSPISITPGFTSVPKSNVLEVNSESHPKHDSVYFLKNEETQLHNEETESSGDESTGSVIEHSDADEEDPAHLQTVSPVSLLFSAKPALSALSKDKTKKGRRNVGFNMDNPDLFLTYSAEEYDRGNDGIDPVTASAEWELEKRVEKMDIFSVDLSKDERGLGLSIIGLGVGTDTGVEKLGIFVKSLTEGGAAAIDGRIQVNDQIIEVDGVSLVGVTQIFAAQTLKNTSGLVRFLMGRDKSRAHVSHRIDPNVEQQIEALRQKLAETETKAEEAEKRASLAEKMVQLQNNMKKPEVTGEQADDETKKTQKALEEMKEKVNSLESDLAVSEAENEDMVRQLEESKGLYLILEKKYHIAKNKVKELEDREQANSVTAERSAIEIKLLQDKVKELETQLKMVQQQKSEKEREVKKEEAISTPVQIEEQNSMPDGKWREEVQEEIVENGLAFEVEQALSNFQLSWDSAGKKDVIEPDLESLSKDDLDLNSIPATKTLSNEHLLEKKRLAEAQQKKYKPTRASWGKSLDDDSYDMFGGNEVSDVEDAASQSTSMENESPRAPPKGPGFVLPGLPVGGFKLRSTGKNLYDESAAKGSESPPQETRASFPLSHKEETRNIVVENLLEKQLSKADVKVTSLPTTALDRADREARRAVDDQESECFSGSTNSLDEIEEAARRIDSDLASSQASSRGSSPFLPPAMPLLQVKSVPVMESYNEAAIDVPPELLAASGQRDFDQRSVGTGSNVDGQSSLSPGSDLNSSGNSQLISDWDTDQVYAWLIQNELDEYADEFTAKKIDGKQLLNLDGSRLKAMGVSQNHRAVIKKRIKELKAEMEREQKARKQREKEQRTGKKEGKLEKMGFMKKKGVYNIN</sequence>
<evidence type="ECO:0000259" key="21">
    <source>
        <dbReference type="PROSITE" id="PS50105"/>
    </source>
</evidence>
<feature type="region of interest" description="Disordered" evidence="20">
    <location>
        <begin position="1389"/>
        <end position="1413"/>
    </location>
</feature>
<dbReference type="PROSITE" id="PS50105">
    <property type="entry name" value="SAM_DOMAIN"/>
    <property type="match status" value="1"/>
</dbReference>
<keyword evidence="13" id="KW-0238">DNA-binding</keyword>
<feature type="domain" description="PDZ" evidence="22">
    <location>
        <begin position="714"/>
        <end position="802"/>
    </location>
</feature>
<keyword evidence="16" id="KW-0009">Actin-binding</keyword>
<evidence type="ECO:0000256" key="15">
    <source>
        <dbReference type="ARBA" id="ARBA00023163"/>
    </source>
</evidence>
<keyword evidence="6" id="KW-0597">Phosphoprotein</keyword>
<evidence type="ECO:0000256" key="7">
    <source>
        <dbReference type="ARBA" id="ARBA00022703"/>
    </source>
</evidence>
<comment type="subcellular location">
    <subcellularLocation>
        <location evidence="2">Cytoplasm</location>
        <location evidence="2">Cytoskeleton</location>
    </subcellularLocation>
    <subcellularLocation>
        <location evidence="1">Nucleus</location>
    </subcellularLocation>
    <subcellularLocation>
        <location evidence="19">Synapse</location>
    </subcellularLocation>
</comment>
<evidence type="ECO:0000256" key="1">
    <source>
        <dbReference type="ARBA" id="ARBA00004123"/>
    </source>
</evidence>
<dbReference type="SUPFAM" id="SSF57997">
    <property type="entry name" value="Tropomyosin"/>
    <property type="match status" value="1"/>
</dbReference>
<dbReference type="InterPro" id="IPR043446">
    <property type="entry name" value="Neurabin-like"/>
</dbReference>
<keyword evidence="15" id="KW-0804">Transcription</keyword>
<keyword evidence="4" id="KW-0217">Developmental protein</keyword>
<evidence type="ECO:0000256" key="2">
    <source>
        <dbReference type="ARBA" id="ARBA00004245"/>
    </source>
</evidence>
<dbReference type="PRINTS" id="PR02031">
    <property type="entry name" value="CYSSERRICHNP"/>
</dbReference>
<dbReference type="InterPro" id="IPR040645">
    <property type="entry name" value="Neurabin-1/2_PDZ"/>
</dbReference>
<dbReference type="Pfam" id="PF07647">
    <property type="entry name" value="SAM_2"/>
    <property type="match status" value="1"/>
</dbReference>
<dbReference type="InterPro" id="IPR023260">
    <property type="entry name" value="Cys/Ser-rich_nuc_prot"/>
</dbReference>
<feature type="domain" description="SAM" evidence="21">
    <location>
        <begin position="1327"/>
        <end position="1372"/>
    </location>
</feature>
<feature type="region of interest" description="Disordered" evidence="20">
    <location>
        <begin position="380"/>
        <end position="405"/>
    </location>
</feature>
<organism evidence="23 24">
    <name type="scientific">Pocillopora meandrina</name>
    <dbReference type="NCBI Taxonomy" id="46732"/>
    <lineage>
        <taxon>Eukaryota</taxon>
        <taxon>Metazoa</taxon>
        <taxon>Cnidaria</taxon>
        <taxon>Anthozoa</taxon>
        <taxon>Hexacorallia</taxon>
        <taxon>Scleractinia</taxon>
        <taxon>Astrocoeniina</taxon>
        <taxon>Pocilloporidae</taxon>
        <taxon>Pocillopora</taxon>
    </lineage>
</organism>
<dbReference type="CDD" id="cd06790">
    <property type="entry name" value="PDZ_neurabin-like"/>
    <property type="match status" value="1"/>
</dbReference>
<dbReference type="SUPFAM" id="SSF47769">
    <property type="entry name" value="SAM/Pointed domain"/>
    <property type="match status" value="1"/>
</dbReference>
<feature type="region of interest" description="Disordered" evidence="20">
    <location>
        <begin position="1071"/>
        <end position="1132"/>
    </location>
</feature>
<dbReference type="GO" id="GO:0015629">
    <property type="term" value="C:actin cytoskeleton"/>
    <property type="evidence" value="ECO:0007669"/>
    <property type="project" value="TreeGrafter"/>
</dbReference>
<feature type="compositionally biased region" description="Low complexity" evidence="20">
    <location>
        <begin position="1123"/>
        <end position="1132"/>
    </location>
</feature>
<dbReference type="InterPro" id="IPR001478">
    <property type="entry name" value="PDZ"/>
</dbReference>
<dbReference type="GO" id="GO:0005737">
    <property type="term" value="C:cytoplasm"/>
    <property type="evidence" value="ECO:0007669"/>
    <property type="project" value="TreeGrafter"/>
</dbReference>
<evidence type="ECO:0000256" key="10">
    <source>
        <dbReference type="ARBA" id="ARBA00023015"/>
    </source>
</evidence>
<proteinExistence type="inferred from homology"/>
<evidence type="ECO:0000256" key="14">
    <source>
        <dbReference type="ARBA" id="ARBA00023159"/>
    </source>
</evidence>
<dbReference type="GO" id="GO:0003677">
    <property type="term" value="F:DNA binding"/>
    <property type="evidence" value="ECO:0007669"/>
    <property type="project" value="UniProtKB-KW"/>
</dbReference>
<evidence type="ECO:0000313" key="23">
    <source>
        <dbReference type="EMBL" id="CAH3152458.1"/>
    </source>
</evidence>
<dbReference type="InterPro" id="IPR001660">
    <property type="entry name" value="SAM"/>
</dbReference>
<dbReference type="PANTHER" id="PTHR16154:SF6">
    <property type="entry name" value="SPINOPHILIN, ISOFORM J"/>
    <property type="match status" value="1"/>
</dbReference>
<evidence type="ECO:0000256" key="16">
    <source>
        <dbReference type="ARBA" id="ARBA00023203"/>
    </source>
</evidence>
<comment type="caution">
    <text evidence="23">The sequence shown here is derived from an EMBL/GenBank/DDBJ whole genome shotgun (WGS) entry which is preliminary data.</text>
</comment>
<evidence type="ECO:0000313" key="24">
    <source>
        <dbReference type="Proteomes" id="UP001159428"/>
    </source>
</evidence>
<keyword evidence="12" id="KW-0175">Coiled coil</keyword>
<feature type="region of interest" description="Disordered" evidence="20">
    <location>
        <begin position="605"/>
        <end position="635"/>
    </location>
</feature>
<keyword evidence="18" id="KW-0539">Nucleus</keyword>
<keyword evidence="5" id="KW-0963">Cytoplasm</keyword>
<dbReference type="Pfam" id="PF16019">
    <property type="entry name" value="CSRNP_N"/>
    <property type="match status" value="2"/>
</dbReference>
<dbReference type="GO" id="GO:0031175">
    <property type="term" value="P:neuron projection development"/>
    <property type="evidence" value="ECO:0007669"/>
    <property type="project" value="TreeGrafter"/>
</dbReference>
<keyword evidence="24" id="KW-1185">Reference proteome</keyword>
<dbReference type="GO" id="GO:0005634">
    <property type="term" value="C:nucleus"/>
    <property type="evidence" value="ECO:0007669"/>
    <property type="project" value="UniProtKB-SubCell"/>
</dbReference>
<dbReference type="PANTHER" id="PTHR16154">
    <property type="entry name" value="NEURABIN"/>
    <property type="match status" value="1"/>
</dbReference>
<protein>
    <recommendedName>
        <fullName evidence="25">Neurabin-1</fullName>
    </recommendedName>
</protein>
<accession>A0AAU9XQ00</accession>
<dbReference type="SUPFAM" id="SSF50156">
    <property type="entry name" value="PDZ domain-like"/>
    <property type="match status" value="1"/>
</dbReference>
<dbReference type="GO" id="GO:0030425">
    <property type="term" value="C:dendrite"/>
    <property type="evidence" value="ECO:0007669"/>
    <property type="project" value="TreeGrafter"/>
</dbReference>
<keyword evidence="10" id="KW-0805">Transcription regulation</keyword>
<feature type="region of interest" description="Disordered" evidence="20">
    <location>
        <begin position="480"/>
        <end position="575"/>
    </location>
</feature>
<evidence type="ECO:0000256" key="9">
    <source>
        <dbReference type="ARBA" id="ARBA00022902"/>
    </source>
</evidence>
<feature type="compositionally biased region" description="Polar residues" evidence="20">
    <location>
        <begin position="384"/>
        <end position="394"/>
    </location>
</feature>
<evidence type="ECO:0000256" key="5">
    <source>
        <dbReference type="ARBA" id="ARBA00022490"/>
    </source>
</evidence>
<evidence type="ECO:0008006" key="25">
    <source>
        <dbReference type="Google" id="ProtNLM"/>
    </source>
</evidence>
<dbReference type="Gene3D" id="2.30.42.10">
    <property type="match status" value="1"/>
</dbReference>
<dbReference type="GO" id="GO:0007015">
    <property type="term" value="P:actin filament organization"/>
    <property type="evidence" value="ECO:0007669"/>
    <property type="project" value="TreeGrafter"/>
</dbReference>
<keyword evidence="7" id="KW-0053">Apoptosis</keyword>
<gene>
    <name evidence="23" type="ORF">PMEA_00026678</name>
</gene>
<evidence type="ECO:0000256" key="11">
    <source>
        <dbReference type="ARBA" id="ARBA00023018"/>
    </source>
</evidence>
<dbReference type="Proteomes" id="UP001159428">
    <property type="component" value="Unassembled WGS sequence"/>
</dbReference>
<dbReference type="CDD" id="cd09512">
    <property type="entry name" value="SAM_Neurabin-like"/>
    <property type="match status" value="1"/>
</dbReference>
<feature type="compositionally biased region" description="Basic and acidic residues" evidence="20">
    <location>
        <begin position="244"/>
        <end position="263"/>
    </location>
</feature>
<dbReference type="GO" id="GO:0019722">
    <property type="term" value="P:calcium-mediated signaling"/>
    <property type="evidence" value="ECO:0007669"/>
    <property type="project" value="TreeGrafter"/>
</dbReference>
<dbReference type="SMART" id="SM00454">
    <property type="entry name" value="SAM"/>
    <property type="match status" value="1"/>
</dbReference>
<dbReference type="InterPro" id="IPR013761">
    <property type="entry name" value="SAM/pointed_sf"/>
</dbReference>
<feature type="compositionally biased region" description="Basic and acidic residues" evidence="20">
    <location>
        <begin position="1203"/>
        <end position="1212"/>
    </location>
</feature>
<feature type="compositionally biased region" description="Basic and acidic residues" evidence="20">
    <location>
        <begin position="865"/>
        <end position="876"/>
    </location>
</feature>
<dbReference type="Gene3D" id="1.10.150.50">
    <property type="entry name" value="Transcription Factor, Ets-1"/>
    <property type="match status" value="1"/>
</dbReference>
<evidence type="ECO:0000256" key="8">
    <source>
        <dbReference type="ARBA" id="ARBA00022782"/>
    </source>
</evidence>
<feature type="region of interest" description="Disordered" evidence="20">
    <location>
        <begin position="156"/>
        <end position="200"/>
    </location>
</feature>
<dbReference type="InterPro" id="IPR031972">
    <property type="entry name" value="CSRNP_N"/>
</dbReference>
<feature type="region of interest" description="Disordered" evidence="20">
    <location>
        <begin position="855"/>
        <end position="876"/>
    </location>
</feature>
<dbReference type="InterPro" id="IPR036034">
    <property type="entry name" value="PDZ_sf"/>
</dbReference>
<dbReference type="Pfam" id="PF00595">
    <property type="entry name" value="PDZ"/>
    <property type="match status" value="1"/>
</dbReference>
<keyword evidence="9" id="KW-0524">Neurogenesis</keyword>